<dbReference type="Proteomes" id="UP000051749">
    <property type="component" value="Unassembled WGS sequence"/>
</dbReference>
<dbReference type="InterPro" id="IPR003593">
    <property type="entry name" value="AAA+_ATPase"/>
</dbReference>
<evidence type="ECO:0000256" key="1">
    <source>
        <dbReference type="ARBA" id="ARBA00022737"/>
    </source>
</evidence>
<feature type="compositionally biased region" description="Basic and acidic residues" evidence="4">
    <location>
        <begin position="559"/>
        <end position="574"/>
    </location>
</feature>
<evidence type="ECO:0000256" key="2">
    <source>
        <dbReference type="ARBA" id="ARBA00022741"/>
    </source>
</evidence>
<dbReference type="CDD" id="cd03221">
    <property type="entry name" value="ABCF_EF-3"/>
    <property type="match status" value="2"/>
</dbReference>
<dbReference type="GO" id="GO:0016887">
    <property type="term" value="F:ATP hydrolysis activity"/>
    <property type="evidence" value="ECO:0007669"/>
    <property type="project" value="InterPro"/>
</dbReference>
<evidence type="ECO:0000259" key="5">
    <source>
        <dbReference type="PROSITE" id="PS50893"/>
    </source>
</evidence>
<proteinExistence type="predicted"/>
<dbReference type="FunFam" id="3.40.50.300:FF:000309">
    <property type="entry name" value="ABC transporter ATP-binding protein"/>
    <property type="match status" value="1"/>
</dbReference>
<accession>A0A0R2K0C5</accession>
<dbReference type="Pfam" id="PF12848">
    <property type="entry name" value="ABC_tran_Xtn"/>
    <property type="match status" value="1"/>
</dbReference>
<dbReference type="SUPFAM" id="SSF52540">
    <property type="entry name" value="P-loop containing nucleoside triphosphate hydrolases"/>
    <property type="match status" value="2"/>
</dbReference>
<dbReference type="InterPro" id="IPR032524">
    <property type="entry name" value="ABC_tran_C"/>
</dbReference>
<dbReference type="PANTHER" id="PTHR42855:SF2">
    <property type="entry name" value="DRUG RESISTANCE ABC TRANSPORTER,ATP-BINDING PROTEIN"/>
    <property type="match status" value="1"/>
</dbReference>
<feature type="region of interest" description="Disordered" evidence="4">
    <location>
        <begin position="547"/>
        <end position="574"/>
    </location>
</feature>
<dbReference type="GO" id="GO:0003677">
    <property type="term" value="F:DNA binding"/>
    <property type="evidence" value="ECO:0007669"/>
    <property type="project" value="InterPro"/>
</dbReference>
<dbReference type="SMART" id="SM00382">
    <property type="entry name" value="AAA"/>
    <property type="match status" value="2"/>
</dbReference>
<keyword evidence="1" id="KW-0677">Repeat</keyword>
<name>A0A0R2K0C5_9LACO</name>
<keyword evidence="3 6" id="KW-0067">ATP-binding</keyword>
<dbReference type="PROSITE" id="PS50893">
    <property type="entry name" value="ABC_TRANSPORTER_2"/>
    <property type="match status" value="2"/>
</dbReference>
<evidence type="ECO:0000313" key="7">
    <source>
        <dbReference type="Proteomes" id="UP000051749"/>
    </source>
</evidence>
<sequence>MIVILLQAQDVSREFSGDPLFSHVTFDIQEQDRIGLVGRNGAGKTTLLKMLIGDTQPDSGEITTKKELSIGYLAQNQGLNTDNLIWDEMLTVFKKVIQLEKEIHELEKQLGDPTIIANSEKFEKLSNVYDQKQQTFKTQNGFGYQAEIRGVLHGFGFEESVYQRSVNTLSGGQKTKLALAKLLLEQHDLLVLDEPTNHLDMNTLAWLEKYIKSYSGALLIVSHDRYFLDHVVTRTLDLDRKTLTTYTGNYSDYVDQKAARLKSEWKAYEKQQTKIDKLEDFVNKNLVRASTTKRAQSRRKQLEKMTVLERPTDNNAEVHFHFAAKYSSGNVVLTVQNAAIGYDQHVLSSPINIELNKHHVLGIVGPNGIGKSTLLKSILGQIPLLAGTVKLGAGVEIGYYDQEQHNLDDKKTVLNELWDQHPLVSEKDIRSLLGSFLFSGDNVLKPVKNLSGGERARLLLTKLTMQADNFLILDEPTNHLDIDSREVLENALNEFDGTVLFVSHDRYFINRVATEILEISPQGSQLFLGDYDYYLMKKEDQKVASSTAANQETAVTDNNSKKQDYLASKEDQKAQRKLQREVEKQENKLDELAATENKIQTQMADPQFFNDHLKLEELQNTLNATQAQITEVENKWTQLSEQLEKLN</sequence>
<reference evidence="6 7" key="1">
    <citation type="journal article" date="2015" name="Genome Announc.">
        <title>Expanding the biotechnology potential of lactobacilli through comparative genomics of 213 strains and associated genera.</title>
        <authorList>
            <person name="Sun Z."/>
            <person name="Harris H.M."/>
            <person name="McCann A."/>
            <person name="Guo C."/>
            <person name="Argimon S."/>
            <person name="Zhang W."/>
            <person name="Yang X."/>
            <person name="Jeffery I.B."/>
            <person name="Cooney J.C."/>
            <person name="Kagawa T.F."/>
            <person name="Liu W."/>
            <person name="Song Y."/>
            <person name="Salvetti E."/>
            <person name="Wrobel A."/>
            <person name="Rasinkangas P."/>
            <person name="Parkhill J."/>
            <person name="Rea M.C."/>
            <person name="O'Sullivan O."/>
            <person name="Ritari J."/>
            <person name="Douillard F.P."/>
            <person name="Paul Ross R."/>
            <person name="Yang R."/>
            <person name="Briner A.E."/>
            <person name="Felis G.E."/>
            <person name="de Vos W.M."/>
            <person name="Barrangou R."/>
            <person name="Klaenhammer T.R."/>
            <person name="Caufield P.W."/>
            <person name="Cui Y."/>
            <person name="Zhang H."/>
            <person name="O'Toole P.W."/>
        </authorList>
    </citation>
    <scope>NUCLEOTIDE SEQUENCE [LARGE SCALE GENOMIC DNA]</scope>
    <source>
        <strain evidence="6 7">DSM 22301</strain>
    </source>
</reference>
<organism evidence="6 7">
    <name type="scientific">Pediococcus ethanolidurans</name>
    <dbReference type="NCBI Taxonomy" id="319653"/>
    <lineage>
        <taxon>Bacteria</taxon>
        <taxon>Bacillati</taxon>
        <taxon>Bacillota</taxon>
        <taxon>Bacilli</taxon>
        <taxon>Lactobacillales</taxon>
        <taxon>Lactobacillaceae</taxon>
        <taxon>Pediococcus</taxon>
    </lineage>
</organism>
<keyword evidence="2" id="KW-0547">Nucleotide-binding</keyword>
<feature type="domain" description="ABC transporter" evidence="5">
    <location>
        <begin position="333"/>
        <end position="547"/>
    </location>
</feature>
<dbReference type="InterPro" id="IPR032781">
    <property type="entry name" value="ABC_tran_Xtn"/>
</dbReference>
<dbReference type="Pfam" id="PF00005">
    <property type="entry name" value="ABC_tran"/>
    <property type="match status" value="2"/>
</dbReference>
<dbReference type="Gene3D" id="1.10.287.380">
    <property type="entry name" value="Valyl-tRNA synthetase, C-terminal domain"/>
    <property type="match status" value="1"/>
</dbReference>
<comment type="caution">
    <text evidence="6">The sequence shown here is derived from an EMBL/GenBank/DDBJ whole genome shotgun (WGS) entry which is preliminary data.</text>
</comment>
<dbReference type="AlphaFoldDB" id="A0A0R2K0C5"/>
<gene>
    <name evidence="6" type="ORF">IV87_GL001988</name>
</gene>
<dbReference type="FunFam" id="3.40.50.300:FF:000011">
    <property type="entry name" value="Putative ABC transporter ATP-binding component"/>
    <property type="match status" value="1"/>
</dbReference>
<dbReference type="InterPro" id="IPR051309">
    <property type="entry name" value="ABCF_ATPase"/>
</dbReference>
<feature type="domain" description="ABC transporter" evidence="5">
    <location>
        <begin position="6"/>
        <end position="265"/>
    </location>
</feature>
<dbReference type="Pfam" id="PF16326">
    <property type="entry name" value="ABC_tran_CTD"/>
    <property type="match status" value="1"/>
</dbReference>
<dbReference type="EMBL" id="JQBY01000007">
    <property type="protein sequence ID" value="KRN82811.1"/>
    <property type="molecule type" value="Genomic_DNA"/>
</dbReference>
<evidence type="ECO:0000256" key="4">
    <source>
        <dbReference type="SAM" id="MobiDB-lite"/>
    </source>
</evidence>
<protein>
    <submittedName>
        <fullName evidence="6">ABC transporter ATP-binding protein</fullName>
    </submittedName>
</protein>
<evidence type="ECO:0000256" key="3">
    <source>
        <dbReference type="ARBA" id="ARBA00022840"/>
    </source>
</evidence>
<dbReference type="PANTHER" id="PTHR42855">
    <property type="entry name" value="ABC TRANSPORTER ATP-BINDING SUBUNIT"/>
    <property type="match status" value="1"/>
</dbReference>
<dbReference type="InterPro" id="IPR037118">
    <property type="entry name" value="Val-tRNA_synth_C_sf"/>
</dbReference>
<evidence type="ECO:0000313" key="6">
    <source>
        <dbReference type="EMBL" id="KRN82811.1"/>
    </source>
</evidence>
<dbReference type="PATRIC" id="fig|319653.3.peg.2026"/>
<dbReference type="InterPro" id="IPR017871">
    <property type="entry name" value="ABC_transporter-like_CS"/>
</dbReference>
<dbReference type="GO" id="GO:0005524">
    <property type="term" value="F:ATP binding"/>
    <property type="evidence" value="ECO:0007669"/>
    <property type="project" value="UniProtKB-KW"/>
</dbReference>
<dbReference type="InterPro" id="IPR027417">
    <property type="entry name" value="P-loop_NTPase"/>
</dbReference>
<dbReference type="PROSITE" id="PS00211">
    <property type="entry name" value="ABC_TRANSPORTER_1"/>
    <property type="match status" value="1"/>
</dbReference>
<dbReference type="Gene3D" id="3.40.50.300">
    <property type="entry name" value="P-loop containing nucleotide triphosphate hydrolases"/>
    <property type="match status" value="2"/>
</dbReference>
<feature type="compositionally biased region" description="Polar residues" evidence="4">
    <location>
        <begin position="547"/>
        <end position="558"/>
    </location>
</feature>
<dbReference type="InterPro" id="IPR003439">
    <property type="entry name" value="ABC_transporter-like_ATP-bd"/>
</dbReference>
<dbReference type="STRING" id="319653.SAMN04487973_10699"/>